<dbReference type="Proteomes" id="UP001652625">
    <property type="component" value="Chromosome 02"/>
</dbReference>
<protein>
    <submittedName>
        <fullName evidence="2">Uncharacterized protein LOC136075815</fullName>
    </submittedName>
</protein>
<proteinExistence type="predicted"/>
<dbReference type="GeneID" id="136075815"/>
<dbReference type="PANTHER" id="PTHR33332">
    <property type="entry name" value="REVERSE TRANSCRIPTASE DOMAIN-CONTAINING PROTEIN"/>
    <property type="match status" value="1"/>
</dbReference>
<keyword evidence="1" id="KW-1185">Reference proteome</keyword>
<sequence length="124" mass="13926">MPLFKKGSNLKASNNRPVSLTSIPCKVLKRIIADCISGKLLKWIVCFLANRKQRVVLGENVTNWVDVLSGLPEGSVLGPLLFLIIAPISSQNDSQLFQNDIIKLEEWSTKWKLGLNFENCKIMK</sequence>
<evidence type="ECO:0000313" key="1">
    <source>
        <dbReference type="Proteomes" id="UP001652625"/>
    </source>
</evidence>
<dbReference type="RefSeq" id="XP_065645325.1">
    <property type="nucleotide sequence ID" value="XM_065789253.1"/>
</dbReference>
<accession>A0ABM4B8X4</accession>
<evidence type="ECO:0000313" key="2">
    <source>
        <dbReference type="RefSeq" id="XP_065645325.1"/>
    </source>
</evidence>
<reference evidence="1" key="1">
    <citation type="submission" date="2025-05" db="UniProtKB">
        <authorList>
            <consortium name="RefSeq"/>
        </authorList>
    </citation>
    <scope>NUCLEOTIDE SEQUENCE [LARGE SCALE GENOMIC DNA]</scope>
</reference>
<reference evidence="2" key="2">
    <citation type="submission" date="2025-08" db="UniProtKB">
        <authorList>
            <consortium name="RefSeq"/>
        </authorList>
    </citation>
    <scope>IDENTIFICATION</scope>
</reference>
<name>A0ABM4B8X4_HYDVU</name>
<organism evidence="1 2">
    <name type="scientific">Hydra vulgaris</name>
    <name type="common">Hydra</name>
    <name type="synonym">Hydra attenuata</name>
    <dbReference type="NCBI Taxonomy" id="6087"/>
    <lineage>
        <taxon>Eukaryota</taxon>
        <taxon>Metazoa</taxon>
        <taxon>Cnidaria</taxon>
        <taxon>Hydrozoa</taxon>
        <taxon>Hydroidolina</taxon>
        <taxon>Anthoathecata</taxon>
        <taxon>Aplanulata</taxon>
        <taxon>Hydridae</taxon>
        <taxon>Hydra</taxon>
    </lineage>
</organism>
<gene>
    <name evidence="2" type="primary">LOC136075815</name>
</gene>